<proteinExistence type="predicted"/>
<dbReference type="EMBL" id="JARULN010000001">
    <property type="protein sequence ID" value="MDG5752722.1"/>
    <property type="molecule type" value="Genomic_DNA"/>
</dbReference>
<name>A0ABT6H183_9BACI</name>
<gene>
    <name evidence="1" type="ORF">P6P90_01740</name>
</gene>
<accession>A0ABT6H183</accession>
<evidence type="ECO:0000313" key="2">
    <source>
        <dbReference type="Proteomes" id="UP001218246"/>
    </source>
</evidence>
<evidence type="ECO:0000313" key="1">
    <source>
        <dbReference type="EMBL" id="MDG5752722.1"/>
    </source>
</evidence>
<sequence>MRKDQKIHKNEWVDTSPTTTISITGEVAPGALGGLSFEELTGQEPLIKHPERWGTEDK</sequence>
<comment type="caution">
    <text evidence="1">The sequence shown here is derived from an EMBL/GenBank/DDBJ whole genome shotgun (WGS) entry which is preliminary data.</text>
</comment>
<keyword evidence="2" id="KW-1185">Reference proteome</keyword>
<dbReference type="RefSeq" id="WP_164464207.1">
    <property type="nucleotide sequence ID" value="NZ_JARRRY010000001.1"/>
</dbReference>
<organism evidence="1 2">
    <name type="scientific">Ectobacillus antri</name>
    <dbReference type="NCBI Taxonomy" id="2486280"/>
    <lineage>
        <taxon>Bacteria</taxon>
        <taxon>Bacillati</taxon>
        <taxon>Bacillota</taxon>
        <taxon>Bacilli</taxon>
        <taxon>Bacillales</taxon>
        <taxon>Bacillaceae</taxon>
        <taxon>Ectobacillus</taxon>
    </lineage>
</organism>
<evidence type="ECO:0008006" key="3">
    <source>
        <dbReference type="Google" id="ProtNLM"/>
    </source>
</evidence>
<protein>
    <recommendedName>
        <fullName evidence="3">Paeninodin family lasso peptide</fullName>
    </recommendedName>
</protein>
<dbReference type="Proteomes" id="UP001218246">
    <property type="component" value="Unassembled WGS sequence"/>
</dbReference>
<reference evidence="1 2" key="1">
    <citation type="submission" date="2023-04" db="EMBL/GenBank/DDBJ databases">
        <title>Ectobacillus antri isolated from activated sludge.</title>
        <authorList>
            <person name="Yan P."/>
            <person name="Liu X."/>
        </authorList>
    </citation>
    <scope>NUCLEOTIDE SEQUENCE [LARGE SCALE GENOMIC DNA]</scope>
    <source>
        <strain evidence="1 2">C18H</strain>
    </source>
</reference>